<sequence length="381" mass="41707">MYEFARLPACGLLLALWVAWHGMAWYELVCFLRITIHDGRRGETPMFRPRSQPAGSTTQRRVSRGVERNRQVVGRRVWNAMQRNSEHDATTSWFGAAICPPGPDEPALIDLAASHWAPLSFGFHLPPCCARTAHTLVALVLLEGSSSLARPRTAGSGDKQQQGDRFAWALGMTSLAQPRRAPPRSTTTTTTTTRHLASRVASHHITFTFLADDGRVSALLWLARLAWPGLATPSSIVCVPRSRAPVDPIYLVCSALLDAHLPSQVIDKKTHHRHGIPQHRVHARFCQGFGDLPSRGKGAGRQTRQVVCEMQIGTVIPELHIECHGGGRLVPKNGIASSVPSSMGIGRIWVRSEGVRVLARPTDDLGAVQRRLLAAVSSSPY</sequence>
<dbReference type="AlphaFoldDB" id="A0A8H6U9C1"/>
<proteinExistence type="predicted"/>
<feature type="region of interest" description="Disordered" evidence="1">
    <location>
        <begin position="43"/>
        <end position="66"/>
    </location>
</feature>
<comment type="caution">
    <text evidence="2">The sequence shown here is derived from an EMBL/GenBank/DDBJ whole genome shotgun (WGS) entry which is preliminary data.</text>
</comment>
<keyword evidence="3" id="KW-1185">Reference proteome</keyword>
<feature type="region of interest" description="Disordered" evidence="1">
    <location>
        <begin position="176"/>
        <end position="195"/>
    </location>
</feature>
<accession>A0A8H6U9C1</accession>
<dbReference type="Proteomes" id="UP000639643">
    <property type="component" value="Unassembled WGS sequence"/>
</dbReference>
<protein>
    <submittedName>
        <fullName evidence="2">Uncharacterized protein</fullName>
    </submittedName>
</protein>
<evidence type="ECO:0000256" key="1">
    <source>
        <dbReference type="SAM" id="MobiDB-lite"/>
    </source>
</evidence>
<name>A0A8H6U9C1_9PEZI</name>
<organism evidence="2 3">
    <name type="scientific">Colletotrichum musicola</name>
    <dbReference type="NCBI Taxonomy" id="2175873"/>
    <lineage>
        <taxon>Eukaryota</taxon>
        <taxon>Fungi</taxon>
        <taxon>Dikarya</taxon>
        <taxon>Ascomycota</taxon>
        <taxon>Pezizomycotina</taxon>
        <taxon>Sordariomycetes</taxon>
        <taxon>Hypocreomycetidae</taxon>
        <taxon>Glomerellales</taxon>
        <taxon>Glomerellaceae</taxon>
        <taxon>Colletotrichum</taxon>
        <taxon>Colletotrichum orchidearum species complex</taxon>
    </lineage>
</organism>
<evidence type="ECO:0000313" key="3">
    <source>
        <dbReference type="Proteomes" id="UP000639643"/>
    </source>
</evidence>
<dbReference type="EMBL" id="WIGM01000010">
    <property type="protein sequence ID" value="KAF6844785.1"/>
    <property type="molecule type" value="Genomic_DNA"/>
</dbReference>
<reference evidence="2" key="1">
    <citation type="journal article" date="2020" name="Phytopathology">
        <title>Genome Sequence Resources of Colletotrichum truncatum, C. plurivorum, C. musicola, and C. sojae: Four Species Pathogenic to Soybean (Glycine max).</title>
        <authorList>
            <person name="Rogerio F."/>
            <person name="Boufleur T.R."/>
            <person name="Ciampi-Guillardi M."/>
            <person name="Sukno S.A."/>
            <person name="Thon M.R."/>
            <person name="Massola Junior N.S."/>
            <person name="Baroncelli R."/>
        </authorList>
    </citation>
    <scope>NUCLEOTIDE SEQUENCE</scope>
    <source>
        <strain evidence="2">LFN0074</strain>
    </source>
</reference>
<gene>
    <name evidence="2" type="ORF">CMUS01_00719</name>
</gene>
<evidence type="ECO:0000313" key="2">
    <source>
        <dbReference type="EMBL" id="KAF6844785.1"/>
    </source>
</evidence>